<evidence type="ECO:0000256" key="1">
    <source>
        <dbReference type="ARBA" id="ARBA00022737"/>
    </source>
</evidence>
<dbReference type="PROSITE" id="PS50005">
    <property type="entry name" value="TPR"/>
    <property type="match status" value="2"/>
</dbReference>
<dbReference type="EMBL" id="FQXT01000001">
    <property type="protein sequence ID" value="SHH44934.1"/>
    <property type="molecule type" value="Genomic_DNA"/>
</dbReference>
<keyword evidence="7" id="KW-1185">Reference proteome</keyword>
<organism evidence="5 6">
    <name type="scientific">Leeuwenhoekiella palythoae</name>
    <dbReference type="NCBI Taxonomy" id="573501"/>
    <lineage>
        <taxon>Bacteria</taxon>
        <taxon>Pseudomonadati</taxon>
        <taxon>Bacteroidota</taxon>
        <taxon>Flavobacteriia</taxon>
        <taxon>Flavobacteriales</taxon>
        <taxon>Flavobacteriaceae</taxon>
        <taxon>Leeuwenhoekiella</taxon>
    </lineage>
</organism>
<dbReference type="InterPro" id="IPR011990">
    <property type="entry name" value="TPR-like_helical_dom_sf"/>
</dbReference>
<evidence type="ECO:0000313" key="5">
    <source>
        <dbReference type="EMBL" id="SHH44934.1"/>
    </source>
</evidence>
<dbReference type="Proteomes" id="UP000184240">
    <property type="component" value="Unassembled WGS sequence"/>
</dbReference>
<evidence type="ECO:0000313" key="4">
    <source>
        <dbReference type="EMBL" id="RXG28785.1"/>
    </source>
</evidence>
<dbReference type="EMBL" id="QOVN01000004">
    <property type="protein sequence ID" value="RXG28785.1"/>
    <property type="molecule type" value="Genomic_DNA"/>
</dbReference>
<dbReference type="AlphaFoldDB" id="A0A1M5T2C2"/>
<dbReference type="PANTHER" id="PTHR44943:SF8">
    <property type="entry name" value="TPR REPEAT-CONTAINING PROTEIN MJ0263"/>
    <property type="match status" value="1"/>
</dbReference>
<protein>
    <submittedName>
        <fullName evidence="5">Tfp pilus assembly protein PilF</fullName>
    </submittedName>
</protein>
<dbReference type="Proteomes" id="UP000290037">
    <property type="component" value="Unassembled WGS sequence"/>
</dbReference>
<dbReference type="SMART" id="SM00028">
    <property type="entry name" value="TPR"/>
    <property type="match status" value="3"/>
</dbReference>
<reference evidence="4 7" key="3">
    <citation type="submission" date="2018-07" db="EMBL/GenBank/DDBJ databases">
        <title>Leeuwenhoekiella genomics.</title>
        <authorList>
            <person name="Tahon G."/>
            <person name="Willems A."/>
        </authorList>
    </citation>
    <scope>NUCLEOTIDE SEQUENCE [LARGE SCALE GENOMIC DNA]</scope>
    <source>
        <strain evidence="4 7">LMG 24856</strain>
    </source>
</reference>
<feature type="repeat" description="TPR" evidence="3">
    <location>
        <begin position="225"/>
        <end position="258"/>
    </location>
</feature>
<reference evidence="6" key="2">
    <citation type="submission" date="2016-11" db="EMBL/GenBank/DDBJ databases">
        <authorList>
            <person name="Varghese N."/>
            <person name="Submissions S."/>
        </authorList>
    </citation>
    <scope>NUCLEOTIDE SEQUENCE [LARGE SCALE GENOMIC DNA]</scope>
    <source>
        <strain evidence="6">DSM 19859</strain>
    </source>
</reference>
<evidence type="ECO:0000256" key="2">
    <source>
        <dbReference type="ARBA" id="ARBA00022803"/>
    </source>
</evidence>
<proteinExistence type="predicted"/>
<name>A0A1M5T2C2_9FLAO</name>
<keyword evidence="2 3" id="KW-0802">TPR repeat</keyword>
<dbReference type="Pfam" id="PF14559">
    <property type="entry name" value="TPR_19"/>
    <property type="match status" value="1"/>
</dbReference>
<dbReference type="PROSITE" id="PS50293">
    <property type="entry name" value="TPR_REGION"/>
    <property type="match status" value="1"/>
</dbReference>
<evidence type="ECO:0000313" key="7">
    <source>
        <dbReference type="Proteomes" id="UP000290037"/>
    </source>
</evidence>
<dbReference type="RefSeq" id="WP_072979474.1">
    <property type="nucleotide sequence ID" value="NZ_CAXPJH010000011.1"/>
</dbReference>
<dbReference type="PANTHER" id="PTHR44943">
    <property type="entry name" value="CELLULOSE SYNTHASE OPERON PROTEIN C"/>
    <property type="match status" value="1"/>
</dbReference>
<dbReference type="STRING" id="573501.SAMN04487999_0229"/>
<dbReference type="InterPro" id="IPR051685">
    <property type="entry name" value="Ycf3/AcsC/BcsC/TPR_MFPF"/>
</dbReference>
<dbReference type="InterPro" id="IPR013105">
    <property type="entry name" value="TPR_2"/>
</dbReference>
<keyword evidence="1" id="KW-0677">Repeat</keyword>
<reference evidence="5" key="1">
    <citation type="submission" date="2016-11" db="EMBL/GenBank/DDBJ databases">
        <authorList>
            <person name="Jaros S."/>
            <person name="Januszkiewicz K."/>
            <person name="Wedrychowicz H."/>
        </authorList>
    </citation>
    <scope>NUCLEOTIDE SEQUENCE [LARGE SCALE GENOMIC DNA]</scope>
    <source>
        <strain evidence="5">DSM 19859</strain>
    </source>
</reference>
<dbReference type="Pfam" id="PF07719">
    <property type="entry name" value="TPR_2"/>
    <property type="match status" value="1"/>
</dbReference>
<gene>
    <name evidence="4" type="ORF">DSM01_2246</name>
    <name evidence="5" type="ORF">SAMN04487999_0229</name>
</gene>
<dbReference type="Gene3D" id="1.25.40.10">
    <property type="entry name" value="Tetratricopeptide repeat domain"/>
    <property type="match status" value="2"/>
</dbReference>
<accession>A0A1M5T2C2</accession>
<dbReference type="InterPro" id="IPR019734">
    <property type="entry name" value="TPR_rpt"/>
</dbReference>
<evidence type="ECO:0000313" key="6">
    <source>
        <dbReference type="Proteomes" id="UP000184240"/>
    </source>
</evidence>
<dbReference type="SUPFAM" id="SSF48452">
    <property type="entry name" value="TPR-like"/>
    <property type="match status" value="1"/>
</dbReference>
<feature type="repeat" description="TPR" evidence="3">
    <location>
        <begin position="293"/>
        <end position="326"/>
    </location>
</feature>
<sequence length="421" mass="46618">MKTKSLLLAALSFTAVTFAQKKEIRSAEKTVDDENYAQAQTEIAAVESMMGEMDEKEKEYYYFVKGRAFLGGEKNTNADELLKAMEAFAKVSEFNDGDKYGDEATQYKQTAMNAIISSAVDDQNAQKYDAAASKLYKLYTLTPKDTSYLYFAASNAVNGQDYDTALDYYGQLKELGYTGIETKYTAKNKESGQVESFPDKQQRDLFVKSGSHEDPKTEVTESRSGEIAKNIALIYIQEGKNEEALSAIKDALAENPDDDALIRSAADVYLKMGMTDEYEAALQKVIAKDPNNPGLYFNLGVGAADAGNTEKALGYYKKALEIDPNYAGANLNIAALMLSQDKDIIEQMNSLGNTKADNDKYEVLKEERLKLYRDAVPYLEKATSGENPNIEAVRTLYNIHVQLGNTAEADEYKAKLDAMQG</sequence>
<dbReference type="OrthoDB" id="1149028at2"/>
<evidence type="ECO:0000256" key="3">
    <source>
        <dbReference type="PROSITE-ProRule" id="PRU00339"/>
    </source>
</evidence>